<dbReference type="RefSeq" id="WP_077576218.1">
    <property type="nucleotide sequence ID" value="NZ_MUFR01000007.1"/>
</dbReference>
<dbReference type="InterPro" id="IPR051686">
    <property type="entry name" value="Lipoprotein_DolP"/>
</dbReference>
<gene>
    <name evidence="4" type="ORF">BZJ21_03930</name>
</gene>
<dbReference type="Proteomes" id="UP000189431">
    <property type="component" value="Unassembled WGS sequence"/>
</dbReference>
<keyword evidence="5" id="KW-1185">Reference proteome</keyword>
<feature type="domain" description="BON" evidence="3">
    <location>
        <begin position="109"/>
        <end position="176"/>
    </location>
</feature>
<evidence type="ECO:0000259" key="3">
    <source>
        <dbReference type="PROSITE" id="PS50914"/>
    </source>
</evidence>
<accession>A0ABX3KTS8</accession>
<dbReference type="PANTHER" id="PTHR34606:SF4">
    <property type="entry name" value="OUTER MEMBRANE LIPOPROTEIN DOLP"/>
    <property type="match status" value="1"/>
</dbReference>
<evidence type="ECO:0000313" key="5">
    <source>
        <dbReference type="Proteomes" id="UP000189431"/>
    </source>
</evidence>
<reference evidence="5" key="1">
    <citation type="submission" date="2017-01" db="EMBL/GenBank/DDBJ databases">
        <title>Draft genome of the species Salinivibrio costicola subsp. alcaliphilus.</title>
        <authorList>
            <person name="Lopez-Hermoso C."/>
            <person name="De La Haba R."/>
            <person name="Sanchez-Porro C."/>
            <person name="Ventosa A."/>
        </authorList>
    </citation>
    <scope>NUCLEOTIDE SEQUENCE [LARGE SCALE GENOMIC DNA]</scope>
    <source>
        <strain evidence="5">CBH448</strain>
    </source>
</reference>
<comment type="caution">
    <text evidence="4">The sequence shown here is derived from an EMBL/GenBank/DDBJ whole genome shotgun (WGS) entry which is preliminary data.</text>
</comment>
<keyword evidence="1 2" id="KW-0732">Signal</keyword>
<dbReference type="SMART" id="SM00749">
    <property type="entry name" value="BON"/>
    <property type="match status" value="1"/>
</dbReference>
<protein>
    <submittedName>
        <fullName evidence="4">Hemolysin</fullName>
    </submittedName>
</protein>
<feature type="chain" id="PRO_5046129397" evidence="2">
    <location>
        <begin position="18"/>
        <end position="183"/>
    </location>
</feature>
<dbReference type="PANTHER" id="PTHR34606">
    <property type="entry name" value="BON DOMAIN-CONTAINING PROTEIN"/>
    <property type="match status" value="1"/>
</dbReference>
<organism evidence="4 5">
    <name type="scientific">Salinivibrio costicola subsp. alcaliphilus</name>
    <dbReference type="NCBI Taxonomy" id="272773"/>
    <lineage>
        <taxon>Bacteria</taxon>
        <taxon>Pseudomonadati</taxon>
        <taxon>Pseudomonadota</taxon>
        <taxon>Gammaproteobacteria</taxon>
        <taxon>Vibrionales</taxon>
        <taxon>Vibrionaceae</taxon>
        <taxon>Salinivibrio</taxon>
    </lineage>
</organism>
<sequence length="183" mass="20092">MRVIMTLILALTLQACSAIYSSDPRTTGEEWHDTQIGLNTAGIVNKAPFKNKLRVKAASFQGQVLLVGQSTDQALTQQLVERVRALDNVDVVYNEVRETPMVGLADISTDSWLTTRVKAAFVADDQLRAVNIKVVTEAREVFLMGAVTQSQADQAVEIARNIRGVEGVVKAFEYLDAPQSKKD</sequence>
<dbReference type="InterPro" id="IPR007055">
    <property type="entry name" value="BON_dom"/>
</dbReference>
<dbReference type="PROSITE" id="PS50914">
    <property type="entry name" value="BON"/>
    <property type="match status" value="1"/>
</dbReference>
<evidence type="ECO:0000313" key="4">
    <source>
        <dbReference type="EMBL" id="OOF34823.1"/>
    </source>
</evidence>
<dbReference type="PROSITE" id="PS51257">
    <property type="entry name" value="PROKAR_LIPOPROTEIN"/>
    <property type="match status" value="1"/>
</dbReference>
<dbReference type="Pfam" id="PF04972">
    <property type="entry name" value="BON"/>
    <property type="match status" value="2"/>
</dbReference>
<name>A0ABX3KTS8_SALCS</name>
<feature type="signal peptide" evidence="2">
    <location>
        <begin position="1"/>
        <end position="17"/>
    </location>
</feature>
<dbReference type="EMBL" id="MUFR01000007">
    <property type="protein sequence ID" value="OOF34823.1"/>
    <property type="molecule type" value="Genomic_DNA"/>
</dbReference>
<evidence type="ECO:0000256" key="2">
    <source>
        <dbReference type="SAM" id="SignalP"/>
    </source>
</evidence>
<evidence type="ECO:0000256" key="1">
    <source>
        <dbReference type="ARBA" id="ARBA00022729"/>
    </source>
</evidence>
<proteinExistence type="predicted"/>
<dbReference type="InterPro" id="IPR014004">
    <property type="entry name" value="Transpt-assoc_nodulatn_dom_bac"/>
</dbReference>